<sequence>MNTEQFQRFSKLFSLRKEDFPYSSHFVARVQKLRSLQVDRCLFFDVLLAVIAGIQDAAVYFPPSDLNELKTLFLKIDESGTDELKQHCCFYYILKDWNKSKEFAEQVLLPKNFRTLMDGYYEMDHMNYESALNCFLHPSVIPNFADKILETLYQQKQYRLSVRFVQTISPPLDTYQKQSTYILSLAQLNFVCAYQNARKFQNSQELWTEMVRQVLASENKKACKSIIALPLSQQEQQLLRDILLQDKGFFAQKLLLCWLIQLGELTEAKKLIERLNNFALAPEDAAFIDSIKTMVP</sequence>
<dbReference type="Pfam" id="PF13934">
    <property type="entry name" value="ELYS"/>
    <property type="match status" value="1"/>
</dbReference>
<dbReference type="OMA" id="EGLWHLD"/>
<dbReference type="eggNOG" id="ENOG502S4G4">
    <property type="taxonomic scope" value="Eukaryota"/>
</dbReference>
<dbReference type="EMBL" id="KE651168">
    <property type="protein sequence ID" value="EEB06779.1"/>
    <property type="molecule type" value="Genomic_DNA"/>
</dbReference>
<dbReference type="VEuPathDB" id="FungiDB:SJAG_01833"/>
<evidence type="ECO:0000313" key="4">
    <source>
        <dbReference type="EMBL" id="EEB06779.1"/>
    </source>
</evidence>
<evidence type="ECO:0000259" key="3">
    <source>
        <dbReference type="Pfam" id="PF13934"/>
    </source>
</evidence>
<dbReference type="GO" id="GO:0005643">
    <property type="term" value="C:nuclear pore"/>
    <property type="evidence" value="ECO:0007669"/>
    <property type="project" value="EnsemblFungi"/>
</dbReference>
<evidence type="ECO:0000256" key="1">
    <source>
        <dbReference type="ARBA" id="ARBA00004123"/>
    </source>
</evidence>
<dbReference type="InterPro" id="IPR025151">
    <property type="entry name" value="ELYS_dom"/>
</dbReference>
<dbReference type="STRING" id="402676.B6JZ11"/>
<keyword evidence="2" id="KW-0539">Nucleus</keyword>
<feature type="domain" description="ELYS-like" evidence="3">
    <location>
        <begin position="41"/>
        <end position="245"/>
    </location>
</feature>
<proteinExistence type="predicted"/>
<comment type="subcellular location">
    <subcellularLocation>
        <location evidence="1">Nucleus</location>
    </subcellularLocation>
</comment>
<dbReference type="GeneID" id="7048016"/>
<dbReference type="HOGENOM" id="CLU_070360_0_0_1"/>
<protein>
    <submittedName>
        <fullName evidence="4">Fungal protein</fullName>
    </submittedName>
</protein>
<evidence type="ECO:0000313" key="6">
    <source>
        <dbReference type="Proteomes" id="UP000001744"/>
    </source>
</evidence>
<evidence type="ECO:0000313" key="5">
    <source>
        <dbReference type="JaponicusDB" id="SJAG_01833"/>
    </source>
</evidence>
<name>B6JZ11_SCHJY</name>
<accession>B6JZ11</accession>
<evidence type="ECO:0000256" key="2">
    <source>
        <dbReference type="ARBA" id="ARBA00023242"/>
    </source>
</evidence>
<keyword evidence="6" id="KW-1185">Reference proteome</keyword>
<gene>
    <name evidence="5" type="primary">ely5</name>
    <name evidence="4" type="ORF">SJAG_01833</name>
</gene>
<dbReference type="Proteomes" id="UP000001744">
    <property type="component" value="Unassembled WGS sequence"/>
</dbReference>
<dbReference type="AlphaFoldDB" id="B6JZ11"/>
<organism evidence="4 6">
    <name type="scientific">Schizosaccharomyces japonicus (strain yFS275 / FY16936)</name>
    <name type="common">Fission yeast</name>
    <dbReference type="NCBI Taxonomy" id="402676"/>
    <lineage>
        <taxon>Eukaryota</taxon>
        <taxon>Fungi</taxon>
        <taxon>Dikarya</taxon>
        <taxon>Ascomycota</taxon>
        <taxon>Taphrinomycotina</taxon>
        <taxon>Schizosaccharomycetes</taxon>
        <taxon>Schizosaccharomycetales</taxon>
        <taxon>Schizosaccharomycetaceae</taxon>
        <taxon>Schizosaccharomyces</taxon>
    </lineage>
</organism>
<dbReference type="RefSeq" id="XP_002173072.1">
    <property type="nucleotide sequence ID" value="XM_002173036.2"/>
</dbReference>
<dbReference type="JaponicusDB" id="SJAG_01833">
    <property type="gene designation" value="ely5"/>
</dbReference>
<reference evidence="4 6" key="1">
    <citation type="journal article" date="2011" name="Science">
        <title>Comparative functional genomics of the fission yeasts.</title>
        <authorList>
            <person name="Rhind N."/>
            <person name="Chen Z."/>
            <person name="Yassour M."/>
            <person name="Thompson D.A."/>
            <person name="Haas B.J."/>
            <person name="Habib N."/>
            <person name="Wapinski I."/>
            <person name="Roy S."/>
            <person name="Lin M.F."/>
            <person name="Heiman D.I."/>
            <person name="Young S.K."/>
            <person name="Furuya K."/>
            <person name="Guo Y."/>
            <person name="Pidoux A."/>
            <person name="Chen H.M."/>
            <person name="Robbertse B."/>
            <person name="Goldberg J.M."/>
            <person name="Aoki K."/>
            <person name="Bayne E.H."/>
            <person name="Berlin A.M."/>
            <person name="Desjardins C.A."/>
            <person name="Dobbs E."/>
            <person name="Dukaj L."/>
            <person name="Fan L."/>
            <person name="FitzGerald M.G."/>
            <person name="French C."/>
            <person name="Gujja S."/>
            <person name="Hansen K."/>
            <person name="Keifenheim D."/>
            <person name="Levin J.Z."/>
            <person name="Mosher R.A."/>
            <person name="Mueller C.A."/>
            <person name="Pfiffner J."/>
            <person name="Priest M."/>
            <person name="Russ C."/>
            <person name="Smialowska A."/>
            <person name="Swoboda P."/>
            <person name="Sykes S.M."/>
            <person name="Vaughn M."/>
            <person name="Vengrova S."/>
            <person name="Yoder R."/>
            <person name="Zeng Q."/>
            <person name="Allshire R."/>
            <person name="Baulcombe D."/>
            <person name="Birren B.W."/>
            <person name="Brown W."/>
            <person name="Ekwall K."/>
            <person name="Kellis M."/>
            <person name="Leatherwood J."/>
            <person name="Levin H."/>
            <person name="Margalit H."/>
            <person name="Martienssen R."/>
            <person name="Nieduszynski C.A."/>
            <person name="Spatafora J.W."/>
            <person name="Friedman N."/>
            <person name="Dalgaard J.Z."/>
            <person name="Baumann P."/>
            <person name="Niki H."/>
            <person name="Regev A."/>
            <person name="Nusbaum C."/>
        </authorList>
    </citation>
    <scope>NUCLEOTIDE SEQUENCE [LARGE SCALE GENOMIC DNA]</scope>
    <source>
        <strain evidence="6">yFS275 / FY16936</strain>
    </source>
</reference>